<dbReference type="OMA" id="ICAHWER"/>
<feature type="domain" description="C3H1-type" evidence="7">
    <location>
        <begin position="278"/>
        <end position="306"/>
    </location>
</feature>
<reference evidence="8 9" key="2">
    <citation type="journal article" date="2007" name="BMC Biol.">
        <title>A 100%-complete sequence reveals unusually simple genomic features in the hot-spring red alga Cyanidioschyzon merolae.</title>
        <authorList>
            <person name="Nozaki H."/>
            <person name="Takano H."/>
            <person name="Misumi O."/>
            <person name="Terasawa K."/>
            <person name="Matsuzaki M."/>
            <person name="Maruyama S."/>
            <person name="Nishida K."/>
            <person name="Yagisawa F."/>
            <person name="Yoshida Y."/>
            <person name="Fujiwara T."/>
            <person name="Takio S."/>
            <person name="Tamura K."/>
            <person name="Chung S.J."/>
            <person name="Nakamura S."/>
            <person name="Kuroiwa H."/>
            <person name="Tanaka K."/>
            <person name="Sato N."/>
            <person name="Kuroiwa T."/>
        </authorList>
    </citation>
    <scope>NUCLEOTIDE SEQUENCE [LARGE SCALE GENOMIC DNA]</scope>
    <source>
        <strain evidence="8 9">10D</strain>
    </source>
</reference>
<feature type="region of interest" description="Disordered" evidence="6">
    <location>
        <begin position="524"/>
        <end position="589"/>
    </location>
</feature>
<dbReference type="GeneID" id="16992867"/>
<dbReference type="STRING" id="280699.M1V4F7"/>
<dbReference type="Gene3D" id="3.30.1370.210">
    <property type="match status" value="1"/>
</dbReference>
<evidence type="ECO:0000256" key="6">
    <source>
        <dbReference type="SAM" id="MobiDB-lite"/>
    </source>
</evidence>
<proteinExistence type="predicted"/>
<evidence type="ECO:0000256" key="2">
    <source>
        <dbReference type="ARBA" id="ARBA00022771"/>
    </source>
</evidence>
<feature type="region of interest" description="Disordered" evidence="6">
    <location>
        <begin position="60"/>
        <end position="86"/>
    </location>
</feature>
<keyword evidence="4" id="KW-0238">DNA-binding</keyword>
<dbReference type="GO" id="GO:0008270">
    <property type="term" value="F:zinc ion binding"/>
    <property type="evidence" value="ECO:0007669"/>
    <property type="project" value="UniProtKB-KW"/>
</dbReference>
<feature type="compositionally biased region" description="Low complexity" evidence="6">
    <location>
        <begin position="341"/>
        <end position="350"/>
    </location>
</feature>
<evidence type="ECO:0000256" key="1">
    <source>
        <dbReference type="ARBA" id="ARBA00022723"/>
    </source>
</evidence>
<dbReference type="InterPro" id="IPR000571">
    <property type="entry name" value="Znf_CCCH"/>
</dbReference>
<dbReference type="Gramene" id="CME096CT">
    <property type="protein sequence ID" value="CME096CT"/>
    <property type="gene ID" value="CME096C"/>
</dbReference>
<feature type="compositionally biased region" description="Polar residues" evidence="6">
    <location>
        <begin position="176"/>
        <end position="197"/>
    </location>
</feature>
<organism evidence="8 9">
    <name type="scientific">Cyanidioschyzon merolae (strain NIES-3377 / 10D)</name>
    <name type="common">Unicellular red alga</name>
    <dbReference type="NCBI Taxonomy" id="280699"/>
    <lineage>
        <taxon>Eukaryota</taxon>
        <taxon>Rhodophyta</taxon>
        <taxon>Bangiophyceae</taxon>
        <taxon>Cyanidiales</taxon>
        <taxon>Cyanidiaceae</taxon>
        <taxon>Cyanidioschyzon</taxon>
    </lineage>
</organism>
<feature type="compositionally biased region" description="Polar residues" evidence="6">
    <location>
        <begin position="373"/>
        <end position="392"/>
    </location>
</feature>
<dbReference type="EMBL" id="AP006487">
    <property type="protein sequence ID" value="BAM79320.1"/>
    <property type="molecule type" value="Genomic_DNA"/>
</dbReference>
<feature type="compositionally biased region" description="Low complexity" evidence="6">
    <location>
        <begin position="674"/>
        <end position="688"/>
    </location>
</feature>
<feature type="zinc finger region" description="C3H1-type" evidence="5">
    <location>
        <begin position="243"/>
        <end position="271"/>
    </location>
</feature>
<dbReference type="GO" id="GO:0003729">
    <property type="term" value="F:mRNA binding"/>
    <property type="evidence" value="ECO:0007669"/>
    <property type="project" value="TreeGrafter"/>
</dbReference>
<keyword evidence="1 5" id="KW-0479">Metal-binding</keyword>
<dbReference type="KEGG" id="cme:CYME_CME096C"/>
<dbReference type="InterPro" id="IPR050974">
    <property type="entry name" value="Plant_ZF_CCCH"/>
</dbReference>
<dbReference type="SUPFAM" id="SSF90229">
    <property type="entry name" value="CCCH zinc finger"/>
    <property type="match status" value="2"/>
</dbReference>
<feature type="region of interest" description="Disordered" evidence="6">
    <location>
        <begin position="111"/>
        <end position="222"/>
    </location>
</feature>
<evidence type="ECO:0000259" key="7">
    <source>
        <dbReference type="PROSITE" id="PS50103"/>
    </source>
</evidence>
<feature type="region of interest" description="Disordered" evidence="6">
    <location>
        <begin position="321"/>
        <end position="359"/>
    </location>
</feature>
<dbReference type="Pfam" id="PF00642">
    <property type="entry name" value="zf-CCCH"/>
    <property type="match status" value="2"/>
</dbReference>
<evidence type="ECO:0000256" key="3">
    <source>
        <dbReference type="ARBA" id="ARBA00022833"/>
    </source>
</evidence>
<feature type="compositionally biased region" description="Polar residues" evidence="6">
    <location>
        <begin position="67"/>
        <end position="78"/>
    </location>
</feature>
<dbReference type="RefSeq" id="XP_005535606.1">
    <property type="nucleotide sequence ID" value="XM_005535549.1"/>
</dbReference>
<protein>
    <recommendedName>
        <fullName evidence="7">C3H1-type domain-containing protein</fullName>
    </recommendedName>
</protein>
<dbReference type="eggNOG" id="KOG1677">
    <property type="taxonomic scope" value="Eukaryota"/>
</dbReference>
<evidence type="ECO:0000313" key="8">
    <source>
        <dbReference type="EMBL" id="BAM79320.1"/>
    </source>
</evidence>
<dbReference type="PANTHER" id="PTHR12506:SF50">
    <property type="entry name" value="ZINC FINGER CCCH DOMAIN-CONTAINING PROTEIN 26"/>
    <property type="match status" value="1"/>
</dbReference>
<feature type="zinc finger region" description="C3H1-type" evidence="5">
    <location>
        <begin position="278"/>
        <end position="306"/>
    </location>
</feature>
<dbReference type="Proteomes" id="UP000007014">
    <property type="component" value="Chromosome 5"/>
</dbReference>
<feature type="domain" description="C3H1-type" evidence="7">
    <location>
        <begin position="243"/>
        <end position="271"/>
    </location>
</feature>
<keyword evidence="2 5" id="KW-0863">Zinc-finger</keyword>
<sequence length="688" mass="71865">MAQRVQLERNSEGIVPAWDRTDTAASAAEAVASENAASSYSPLEFGLDLQGAWSLVDKDESGGWPKTSGSARDTQQYPSARRSLAGAAHSSSLGSSFDSVLGSSHVAEQKWPVTRAEAGTTSWPRREPPGANLPPTNGTGAGRASAPPSPNVNVPASGAPVIRSSASSPLHPRSPKFSSNSSLATTASVSSPGSSLAMSDRRGAPRSHASSGPRNNASGAAGMLSAGANTAQLTSRPGVYPCREGAPDCLHYLKTGRCQFGARCKFNHPPRDARLIDSLNRRDCFDWVMTGSCPYGSSCKYNHPALDPAERPMRLHHVSGSVGAAAPRDARRRSEHERAADAASSWLSSSVPKHRSCDDDTMCRAESTVSIGSAPTCSPTELSWSLPSPREQTPSEKHVGSWPGAAERSSDPLLWSPSQRGLSHGRSQPVLKPFNAAPGTPVHRSLPPPPLLPPARSPHSFSTPDTSGAGCLSIAGNASLGKTIPGGTTGHSPASATRESIARSFHAPLVSSVLDVRDHVPGTPGTNVNAVPFAASPVPPNTWTTQGYWSGPQRPSTEPASSWNEDGVSAGRLSFSGLEAGPGRDAGADPVYTTGREMHEWQASVWSSNDSKALSSSAPYSSWPVGRTPNEPELTAEWLDDFSPPLRASAVHPTSLPTPGSEHAAGRSTNPERTTAATAAPTPSLERP</sequence>
<dbReference type="PANTHER" id="PTHR12506">
    <property type="entry name" value="PROTEIN PHOSPHATASE RELATED"/>
    <property type="match status" value="1"/>
</dbReference>
<evidence type="ECO:0000313" key="9">
    <source>
        <dbReference type="Proteomes" id="UP000007014"/>
    </source>
</evidence>
<dbReference type="HOGENOM" id="CLU_400303_0_0_1"/>
<feature type="compositionally biased region" description="Low complexity" evidence="6">
    <location>
        <begin position="608"/>
        <end position="622"/>
    </location>
</feature>
<dbReference type="PROSITE" id="PS50103">
    <property type="entry name" value="ZF_C3H1"/>
    <property type="match status" value="2"/>
</dbReference>
<dbReference type="GO" id="GO:0003677">
    <property type="term" value="F:DNA binding"/>
    <property type="evidence" value="ECO:0007669"/>
    <property type="project" value="UniProtKB-KW"/>
</dbReference>
<feature type="compositionally biased region" description="Basic and acidic residues" evidence="6">
    <location>
        <begin position="328"/>
        <end position="340"/>
    </location>
</feature>
<dbReference type="InterPro" id="IPR036855">
    <property type="entry name" value="Znf_CCCH_sf"/>
</dbReference>
<dbReference type="OrthoDB" id="6053at2759"/>
<keyword evidence="3 5" id="KW-0862">Zinc</keyword>
<gene>
    <name evidence="8" type="ORF">CYME_CME096C</name>
</gene>
<dbReference type="SMART" id="SM00356">
    <property type="entry name" value="ZnF_C3H1"/>
    <property type="match status" value="2"/>
</dbReference>
<evidence type="ECO:0000256" key="4">
    <source>
        <dbReference type="ARBA" id="ARBA00023125"/>
    </source>
</evidence>
<reference evidence="8 9" key="1">
    <citation type="journal article" date="2004" name="Nature">
        <title>Genome sequence of the ultrasmall unicellular red alga Cyanidioschyzon merolae 10D.</title>
        <authorList>
            <person name="Matsuzaki M."/>
            <person name="Misumi O."/>
            <person name="Shin-i T."/>
            <person name="Maruyama S."/>
            <person name="Takahara M."/>
            <person name="Miyagishima S."/>
            <person name="Mori T."/>
            <person name="Nishida K."/>
            <person name="Yagisawa F."/>
            <person name="Nishida K."/>
            <person name="Yoshida Y."/>
            <person name="Nishimura Y."/>
            <person name="Nakao S."/>
            <person name="Kobayashi T."/>
            <person name="Momoyama Y."/>
            <person name="Higashiyama T."/>
            <person name="Minoda A."/>
            <person name="Sano M."/>
            <person name="Nomoto H."/>
            <person name="Oishi K."/>
            <person name="Hayashi H."/>
            <person name="Ohta F."/>
            <person name="Nishizaka S."/>
            <person name="Haga S."/>
            <person name="Miura S."/>
            <person name="Morishita T."/>
            <person name="Kabeya Y."/>
            <person name="Terasawa K."/>
            <person name="Suzuki Y."/>
            <person name="Ishii Y."/>
            <person name="Asakawa S."/>
            <person name="Takano H."/>
            <person name="Ohta N."/>
            <person name="Kuroiwa H."/>
            <person name="Tanaka K."/>
            <person name="Shimizu N."/>
            <person name="Sugano S."/>
            <person name="Sato N."/>
            <person name="Nozaki H."/>
            <person name="Ogasawara N."/>
            <person name="Kohara Y."/>
            <person name="Kuroiwa T."/>
        </authorList>
    </citation>
    <scope>NUCLEOTIDE SEQUENCE [LARGE SCALE GENOMIC DNA]</scope>
    <source>
        <strain evidence="8 9">10D</strain>
    </source>
</reference>
<accession>M1V4F7</accession>
<feature type="region of interest" description="Disordered" evidence="6">
    <location>
        <begin position="608"/>
        <end position="688"/>
    </location>
</feature>
<feature type="region of interest" description="Disordered" evidence="6">
    <location>
        <begin position="373"/>
        <end position="474"/>
    </location>
</feature>
<evidence type="ECO:0000256" key="5">
    <source>
        <dbReference type="PROSITE-ProRule" id="PRU00723"/>
    </source>
</evidence>
<feature type="compositionally biased region" description="Polar residues" evidence="6">
    <location>
        <begin position="541"/>
        <end position="564"/>
    </location>
</feature>
<dbReference type="AlphaFoldDB" id="M1V4F7"/>
<name>M1V4F7_CYAM1</name>
<keyword evidence="9" id="KW-1185">Reference proteome</keyword>
<feature type="compositionally biased region" description="Pro residues" evidence="6">
    <location>
        <begin position="446"/>
        <end position="456"/>
    </location>
</feature>